<keyword evidence="4" id="KW-1185">Reference proteome</keyword>
<dbReference type="RefSeq" id="WP_155122074.1">
    <property type="nucleotide sequence ID" value="NZ_AQWH01000001.1"/>
</dbReference>
<name>A0A1U9Z0N7_9HYPH</name>
<dbReference type="InterPro" id="IPR000383">
    <property type="entry name" value="Xaa-Pro-like_dom"/>
</dbReference>
<dbReference type="OrthoDB" id="217645at2"/>
<dbReference type="AlphaFoldDB" id="A0A1U9Z0N7"/>
<dbReference type="PANTHER" id="PTHR22946">
    <property type="entry name" value="DIENELACTONE HYDROLASE DOMAIN-CONTAINING PROTEIN-RELATED"/>
    <property type="match status" value="1"/>
</dbReference>
<evidence type="ECO:0000313" key="4">
    <source>
        <dbReference type="Proteomes" id="UP000191135"/>
    </source>
</evidence>
<dbReference type="Pfam" id="PF02129">
    <property type="entry name" value="Peptidase_S15"/>
    <property type="match status" value="1"/>
</dbReference>
<dbReference type="EMBL" id="CP020330">
    <property type="protein sequence ID" value="AQZ51255.1"/>
    <property type="molecule type" value="Genomic_DNA"/>
</dbReference>
<dbReference type="PANTHER" id="PTHR22946:SF9">
    <property type="entry name" value="POLYKETIDE TRANSFERASE AF380"/>
    <property type="match status" value="1"/>
</dbReference>
<gene>
    <name evidence="3" type="ORF">Mame_01913</name>
</gene>
<sequence length="303" mass="32282">MTLRQDLREKFEISAHPLTLSERIGIQHEGLVLERLTFATSDGESVRGFLLRPPGETPVPAILYIHAHGNAYDIGADELLSGRKALLSPLGPEFARRGYAVLMIELPAFGTRSSPGESARAKAALWNGKSLAGQMLGEQAAAFDWLASRPDIIADRIAVFGISMGATFSYWLAAAEPRIAASAHLCAYADYAGLIDAGNIDLHGIYLTVPGLLTLAGNGEIAGLIAPRPQLIGVGDLDPLTPPVAFETAFAQTRGAYEEAGATDRLVLVREPEAGHVETPAMRAAVFAFLDRHLASSGEDRSD</sequence>
<dbReference type="SUPFAM" id="SSF53474">
    <property type="entry name" value="alpha/beta-Hydrolases"/>
    <property type="match status" value="1"/>
</dbReference>
<dbReference type="InterPro" id="IPR050261">
    <property type="entry name" value="FrsA_esterase"/>
</dbReference>
<protein>
    <submittedName>
        <fullName evidence="3">Esterase</fullName>
    </submittedName>
</protein>
<feature type="domain" description="Xaa-Pro dipeptidyl-peptidase-like" evidence="2">
    <location>
        <begin position="43"/>
        <end position="194"/>
    </location>
</feature>
<dbReference type="Proteomes" id="UP000191135">
    <property type="component" value="Chromosome"/>
</dbReference>
<keyword evidence="1" id="KW-0378">Hydrolase</keyword>
<dbReference type="eggNOG" id="COG1073">
    <property type="taxonomic scope" value="Bacteria"/>
</dbReference>
<dbReference type="STRING" id="1122214.Mame_01913"/>
<reference evidence="3 4" key="1">
    <citation type="submission" date="2017-03" db="EMBL/GenBank/DDBJ databases">
        <title>Foreign affairs: Plasmid Transfer between Roseobacters and Rhizobia.</title>
        <authorList>
            <person name="Bartling P."/>
            <person name="Bunk B."/>
            <person name="Overmann J."/>
            <person name="Brinkmann H."/>
            <person name="Petersen J."/>
        </authorList>
    </citation>
    <scope>NUCLEOTIDE SEQUENCE [LARGE SCALE GENOMIC DNA]</scope>
    <source>
        <strain evidence="3 4">MACL11</strain>
    </source>
</reference>
<dbReference type="GO" id="GO:0052689">
    <property type="term" value="F:carboxylic ester hydrolase activity"/>
    <property type="evidence" value="ECO:0007669"/>
    <property type="project" value="UniProtKB-ARBA"/>
</dbReference>
<dbReference type="InterPro" id="IPR029058">
    <property type="entry name" value="AB_hydrolase_fold"/>
</dbReference>
<evidence type="ECO:0000259" key="2">
    <source>
        <dbReference type="Pfam" id="PF02129"/>
    </source>
</evidence>
<dbReference type="Gene3D" id="3.40.50.1820">
    <property type="entry name" value="alpha/beta hydrolase"/>
    <property type="match status" value="1"/>
</dbReference>
<accession>A0A1U9Z0N7</accession>
<organism evidence="3 4">
    <name type="scientific">Martelella mediterranea DSM 17316</name>
    <dbReference type="NCBI Taxonomy" id="1122214"/>
    <lineage>
        <taxon>Bacteria</taxon>
        <taxon>Pseudomonadati</taxon>
        <taxon>Pseudomonadota</taxon>
        <taxon>Alphaproteobacteria</taxon>
        <taxon>Hyphomicrobiales</taxon>
        <taxon>Aurantimonadaceae</taxon>
        <taxon>Martelella</taxon>
    </lineage>
</organism>
<dbReference type="KEGG" id="mmed:Mame_01913"/>
<evidence type="ECO:0000256" key="1">
    <source>
        <dbReference type="ARBA" id="ARBA00022801"/>
    </source>
</evidence>
<evidence type="ECO:0000313" key="3">
    <source>
        <dbReference type="EMBL" id="AQZ51255.1"/>
    </source>
</evidence>
<proteinExistence type="predicted"/>